<name>A0AAP0C0U8_9ASPA</name>
<accession>A0AAP0C0U8</accession>
<dbReference type="AlphaFoldDB" id="A0AAP0C0U8"/>
<protein>
    <submittedName>
        <fullName evidence="1">Uncharacterized protein</fullName>
    </submittedName>
</protein>
<dbReference type="EMBL" id="JBBWWQ010000002">
    <property type="protein sequence ID" value="KAK8954874.1"/>
    <property type="molecule type" value="Genomic_DNA"/>
</dbReference>
<evidence type="ECO:0000313" key="1">
    <source>
        <dbReference type="EMBL" id="KAK8954874.1"/>
    </source>
</evidence>
<gene>
    <name evidence="1" type="ORF">KSP39_PZI002446</name>
</gene>
<dbReference type="Proteomes" id="UP001418222">
    <property type="component" value="Unassembled WGS sequence"/>
</dbReference>
<reference evidence="1 2" key="1">
    <citation type="journal article" date="2022" name="Nat. Plants">
        <title>Genomes of leafy and leafless Platanthera orchids illuminate the evolution of mycoheterotrophy.</title>
        <authorList>
            <person name="Li M.H."/>
            <person name="Liu K.W."/>
            <person name="Li Z."/>
            <person name="Lu H.C."/>
            <person name="Ye Q.L."/>
            <person name="Zhang D."/>
            <person name="Wang J.Y."/>
            <person name="Li Y.F."/>
            <person name="Zhong Z.M."/>
            <person name="Liu X."/>
            <person name="Yu X."/>
            <person name="Liu D.K."/>
            <person name="Tu X.D."/>
            <person name="Liu B."/>
            <person name="Hao Y."/>
            <person name="Liao X.Y."/>
            <person name="Jiang Y.T."/>
            <person name="Sun W.H."/>
            <person name="Chen J."/>
            <person name="Chen Y.Q."/>
            <person name="Ai Y."/>
            <person name="Zhai J.W."/>
            <person name="Wu S.S."/>
            <person name="Zhou Z."/>
            <person name="Hsiao Y.Y."/>
            <person name="Wu W.L."/>
            <person name="Chen Y.Y."/>
            <person name="Lin Y.F."/>
            <person name="Hsu J.L."/>
            <person name="Li C.Y."/>
            <person name="Wang Z.W."/>
            <person name="Zhao X."/>
            <person name="Zhong W.Y."/>
            <person name="Ma X.K."/>
            <person name="Ma L."/>
            <person name="Huang J."/>
            <person name="Chen G.Z."/>
            <person name="Huang M.Z."/>
            <person name="Huang L."/>
            <person name="Peng D.H."/>
            <person name="Luo Y.B."/>
            <person name="Zou S.Q."/>
            <person name="Chen S.P."/>
            <person name="Lan S."/>
            <person name="Tsai W.C."/>
            <person name="Van de Peer Y."/>
            <person name="Liu Z.J."/>
        </authorList>
    </citation>
    <scope>NUCLEOTIDE SEQUENCE [LARGE SCALE GENOMIC DNA]</scope>
    <source>
        <strain evidence="1">Lor287</strain>
    </source>
</reference>
<evidence type="ECO:0000313" key="2">
    <source>
        <dbReference type="Proteomes" id="UP001418222"/>
    </source>
</evidence>
<dbReference type="InterPro" id="IPR036322">
    <property type="entry name" value="WD40_repeat_dom_sf"/>
</dbReference>
<proteinExistence type="predicted"/>
<organism evidence="1 2">
    <name type="scientific">Platanthera zijinensis</name>
    <dbReference type="NCBI Taxonomy" id="2320716"/>
    <lineage>
        <taxon>Eukaryota</taxon>
        <taxon>Viridiplantae</taxon>
        <taxon>Streptophyta</taxon>
        <taxon>Embryophyta</taxon>
        <taxon>Tracheophyta</taxon>
        <taxon>Spermatophyta</taxon>
        <taxon>Magnoliopsida</taxon>
        <taxon>Liliopsida</taxon>
        <taxon>Asparagales</taxon>
        <taxon>Orchidaceae</taxon>
        <taxon>Orchidoideae</taxon>
        <taxon>Orchideae</taxon>
        <taxon>Orchidinae</taxon>
        <taxon>Platanthera</taxon>
    </lineage>
</organism>
<dbReference type="SUPFAM" id="SSF50978">
    <property type="entry name" value="WD40 repeat-like"/>
    <property type="match status" value="1"/>
</dbReference>
<comment type="caution">
    <text evidence="1">The sequence shown here is derived from an EMBL/GenBank/DDBJ whole genome shotgun (WGS) entry which is preliminary data.</text>
</comment>
<keyword evidence="2" id="KW-1185">Reference proteome</keyword>
<sequence length="92" mass="10344">MAAPSSSSNLRIICASFNQDNSCFAVGTKDGFRLFDAQSGRLRYERGEIYYPLLFFCFCYQCICSAKATEFLTTEECLEGGRRGTLFYSNPS</sequence>